<feature type="region of interest" description="Disordered" evidence="2">
    <location>
        <begin position="174"/>
        <end position="199"/>
    </location>
</feature>
<dbReference type="InterPro" id="IPR003736">
    <property type="entry name" value="PAAI_dom"/>
</dbReference>
<dbReference type="InterPro" id="IPR029069">
    <property type="entry name" value="HotDog_dom_sf"/>
</dbReference>
<reference evidence="4 5" key="1">
    <citation type="submission" date="2020-08" db="EMBL/GenBank/DDBJ databases">
        <title>Genomic Encyclopedia of Type Strains, Phase IV (KMG-IV): sequencing the most valuable type-strain genomes for metagenomic binning, comparative biology and taxonomic classification.</title>
        <authorList>
            <person name="Goeker M."/>
        </authorList>
    </citation>
    <scope>NUCLEOTIDE SEQUENCE [LARGE SCALE GENOMIC DNA]</scope>
    <source>
        <strain evidence="4 5">DSM 29781</strain>
    </source>
</reference>
<keyword evidence="1" id="KW-0378">Hydrolase</keyword>
<dbReference type="GO" id="GO:0005829">
    <property type="term" value="C:cytosol"/>
    <property type="evidence" value="ECO:0007669"/>
    <property type="project" value="TreeGrafter"/>
</dbReference>
<dbReference type="RefSeq" id="WP_183963678.1">
    <property type="nucleotide sequence ID" value="NZ_BAABEW010000016.1"/>
</dbReference>
<feature type="compositionally biased region" description="Low complexity" evidence="2">
    <location>
        <begin position="174"/>
        <end position="183"/>
    </location>
</feature>
<keyword evidence="5" id="KW-1185">Reference proteome</keyword>
<dbReference type="InterPro" id="IPR006683">
    <property type="entry name" value="Thioestr_dom"/>
</dbReference>
<feature type="domain" description="Thioesterase" evidence="3">
    <location>
        <begin position="51"/>
        <end position="124"/>
    </location>
</feature>
<dbReference type="GO" id="GO:0061522">
    <property type="term" value="F:1,4-dihydroxy-2-naphthoyl-CoA thioesterase activity"/>
    <property type="evidence" value="ECO:0007669"/>
    <property type="project" value="TreeGrafter"/>
</dbReference>
<dbReference type="PANTHER" id="PTHR43240">
    <property type="entry name" value="1,4-DIHYDROXY-2-NAPHTHOYL-COA THIOESTERASE 1"/>
    <property type="match status" value="1"/>
</dbReference>
<dbReference type="SUPFAM" id="SSF54637">
    <property type="entry name" value="Thioesterase/thiol ester dehydrase-isomerase"/>
    <property type="match status" value="2"/>
</dbReference>
<accession>A0A7W8HEC9</accession>
<evidence type="ECO:0000259" key="3">
    <source>
        <dbReference type="Pfam" id="PF03061"/>
    </source>
</evidence>
<dbReference type="AlphaFoldDB" id="A0A7W8HEC9"/>
<dbReference type="Gene3D" id="3.10.129.10">
    <property type="entry name" value="Hotdog Thioesterase"/>
    <property type="match status" value="2"/>
</dbReference>
<gene>
    <name evidence="4" type="ORF">HNQ70_000347</name>
</gene>
<organism evidence="4 5">
    <name type="scientific">Quisquiliibacterium transsilvanicum</name>
    <dbReference type="NCBI Taxonomy" id="1549638"/>
    <lineage>
        <taxon>Bacteria</taxon>
        <taxon>Pseudomonadati</taxon>
        <taxon>Pseudomonadota</taxon>
        <taxon>Betaproteobacteria</taxon>
        <taxon>Burkholderiales</taxon>
        <taxon>Burkholderiaceae</taxon>
        <taxon>Quisquiliibacterium</taxon>
    </lineage>
</organism>
<feature type="domain" description="Thioesterase" evidence="3">
    <location>
        <begin position="239"/>
        <end position="309"/>
    </location>
</feature>
<evidence type="ECO:0000256" key="2">
    <source>
        <dbReference type="SAM" id="MobiDB-lite"/>
    </source>
</evidence>
<name>A0A7W8HEC9_9BURK</name>
<dbReference type="Pfam" id="PF03061">
    <property type="entry name" value="4HBT"/>
    <property type="match status" value="2"/>
</dbReference>
<dbReference type="Proteomes" id="UP000532440">
    <property type="component" value="Unassembled WGS sequence"/>
</dbReference>
<dbReference type="PANTHER" id="PTHR43240:SF7">
    <property type="entry name" value="BLR7284 PROTEIN"/>
    <property type="match status" value="1"/>
</dbReference>
<dbReference type="CDD" id="cd03443">
    <property type="entry name" value="PaaI_thioesterase"/>
    <property type="match status" value="2"/>
</dbReference>
<sequence>MSDILEFLKSTFVQRTPHMREIGTRVTAIERARGSMVLPARADWMGDPARGLMHPGAITVLADSCCGLAVGAALEQDTTYATLDLRMDYLRPATPDQEVHCDAHCYRLTRSVAFVRAEAYQGDAAQPVATAQAAFMLSTPAGARPEVPSGSDAPQASETFTTAAAAAVAALSPSGRPAAPARGASDRWQPPSPSEPARPAGVIPYLDYLGIRVAPDPLRPLFRMPFDPKLIGNPFLPALHGGVVAGFAETAAILHLAQTLQGAKLPKGIDFSLDYLRAGRPEETYAMCEVVRVGARVALVHVRLWQRSPDYPIAVARAHFLLTPRD</sequence>
<protein>
    <submittedName>
        <fullName evidence="4">Uncharacterized protein (TIGR00369 family)</fullName>
    </submittedName>
</protein>
<proteinExistence type="predicted"/>
<evidence type="ECO:0000256" key="1">
    <source>
        <dbReference type="ARBA" id="ARBA00022801"/>
    </source>
</evidence>
<dbReference type="NCBIfam" id="TIGR00369">
    <property type="entry name" value="unchar_dom_1"/>
    <property type="match status" value="1"/>
</dbReference>
<evidence type="ECO:0000313" key="4">
    <source>
        <dbReference type="EMBL" id="MBB5270363.1"/>
    </source>
</evidence>
<comment type="caution">
    <text evidence="4">The sequence shown here is derived from an EMBL/GenBank/DDBJ whole genome shotgun (WGS) entry which is preliminary data.</text>
</comment>
<evidence type="ECO:0000313" key="5">
    <source>
        <dbReference type="Proteomes" id="UP000532440"/>
    </source>
</evidence>
<dbReference type="EMBL" id="JACHGB010000001">
    <property type="protein sequence ID" value="MBB5270363.1"/>
    <property type="molecule type" value="Genomic_DNA"/>
</dbReference>